<keyword evidence="2" id="KW-0418">Kinase</keyword>
<proteinExistence type="predicted"/>
<reference evidence="2 3" key="2">
    <citation type="journal article" date="2024" name="Int. J. Syst. Evol. Microbiol.">
        <title>Promethearchaeum syntrophicum gen. nov., sp. nov., an anaerobic, obligately syntrophic archaeon, the first isolate of the lineage 'Asgard' archaea, and proposal of the new archaeal phylum Promethearchaeota phyl. nov. and kingdom Promethearchaeati regn. nov.</title>
        <authorList>
            <person name="Imachi H."/>
            <person name="Nobu M.K."/>
            <person name="Kato S."/>
            <person name="Takaki Y."/>
            <person name="Miyazaki M."/>
            <person name="Miyata M."/>
            <person name="Ogawara M."/>
            <person name="Saito Y."/>
            <person name="Sakai S."/>
            <person name="Tahara Y.O."/>
            <person name="Takano Y."/>
            <person name="Tasumi E."/>
            <person name="Uematsu K."/>
            <person name="Yoshimura T."/>
            <person name="Itoh T."/>
            <person name="Ohkuma M."/>
            <person name="Takai K."/>
        </authorList>
    </citation>
    <scope>NUCLEOTIDE SEQUENCE [LARGE SCALE GENOMIC DNA]</scope>
    <source>
        <strain evidence="2 3">MK-D1</strain>
    </source>
</reference>
<dbReference type="AlphaFoldDB" id="A0A5B9DD78"/>
<dbReference type="GO" id="GO:0005524">
    <property type="term" value="F:ATP binding"/>
    <property type="evidence" value="ECO:0007669"/>
    <property type="project" value="InterPro"/>
</dbReference>
<sequence length="331" mass="38938">MPITVGKPIEIDKIIFDVQKVLGKGGLSTVYLAIERETKKKVAIKDFLYKQFYDKYTRSNDCEEYWENEILNTQAQARSGYNCVKVLHYEKKIKYQTPEYYIVLNYIEGMTFLDFYLEFIQKSRGMKHLDLASMVREIFIPIAKLLDYCHTKENIVHRDVSVENIIIQKGKEHGEFIPVLIDWGISKHVGPDWIQYTPKPFMSDEMLRDIPITQKGAPPEVRFGYIPVAASDIYYLAHLMYFVFTGGIMREDSELLDKDSWVLHPKEINWYLPESYNEIVERLTQFEPADRPNMQAVIQMLTELIRINQIHYDFDYFADPDTNPLTGKKDR</sequence>
<reference evidence="2 3" key="1">
    <citation type="journal article" date="2020" name="Nature">
        <title>Isolation of an archaeon at the prokaryote-eukaryote interface.</title>
        <authorList>
            <person name="Imachi H."/>
            <person name="Nobu M.K."/>
            <person name="Nakahara N."/>
            <person name="Morono Y."/>
            <person name="Ogawara M."/>
            <person name="Takaki Y."/>
            <person name="Takano Y."/>
            <person name="Uematsu K."/>
            <person name="Ikuta T."/>
            <person name="Ito M."/>
            <person name="Matsui Y."/>
            <person name="Miyazaki M."/>
            <person name="Murata K."/>
            <person name="Saito Y."/>
            <person name="Sakai S."/>
            <person name="Song C."/>
            <person name="Tasumi E."/>
            <person name="Yamanaka Y."/>
            <person name="Yamaguchi T."/>
            <person name="Kamagata Y."/>
            <person name="Tamaki H."/>
            <person name="Takai K."/>
        </authorList>
    </citation>
    <scope>NUCLEOTIDE SEQUENCE [LARGE SCALE GENOMIC DNA]</scope>
    <source>
        <strain evidence="2 3">MK-D1</strain>
    </source>
</reference>
<gene>
    <name evidence="2" type="ORF">DSAG12_02904</name>
</gene>
<dbReference type="Gene3D" id="1.10.510.10">
    <property type="entry name" value="Transferase(Phosphotransferase) domain 1"/>
    <property type="match status" value="1"/>
</dbReference>
<dbReference type="InterPro" id="IPR008266">
    <property type="entry name" value="Tyr_kinase_AS"/>
</dbReference>
<dbReference type="InterPro" id="IPR011009">
    <property type="entry name" value="Kinase-like_dom_sf"/>
</dbReference>
<dbReference type="OrthoDB" id="41005at2157"/>
<dbReference type="Proteomes" id="UP000321408">
    <property type="component" value="Chromosome"/>
</dbReference>
<dbReference type="SMART" id="SM00220">
    <property type="entry name" value="S_TKc"/>
    <property type="match status" value="1"/>
</dbReference>
<dbReference type="EMBL" id="CP042905">
    <property type="protein sequence ID" value="QEE17072.1"/>
    <property type="molecule type" value="Genomic_DNA"/>
</dbReference>
<dbReference type="GO" id="GO:0005737">
    <property type="term" value="C:cytoplasm"/>
    <property type="evidence" value="ECO:0007669"/>
    <property type="project" value="TreeGrafter"/>
</dbReference>
<evidence type="ECO:0000259" key="1">
    <source>
        <dbReference type="PROSITE" id="PS50011"/>
    </source>
</evidence>
<dbReference type="SUPFAM" id="SSF56112">
    <property type="entry name" value="Protein kinase-like (PK-like)"/>
    <property type="match status" value="1"/>
</dbReference>
<keyword evidence="2" id="KW-0723">Serine/threonine-protein kinase</keyword>
<evidence type="ECO:0000313" key="2">
    <source>
        <dbReference type="EMBL" id="QEE17072.1"/>
    </source>
</evidence>
<keyword evidence="2" id="KW-0808">Transferase</keyword>
<dbReference type="PROSITE" id="PS50011">
    <property type="entry name" value="PROTEIN_KINASE_DOM"/>
    <property type="match status" value="1"/>
</dbReference>
<dbReference type="KEGG" id="psyt:DSAG12_02904"/>
<dbReference type="PANTHER" id="PTHR44167:SF31">
    <property type="entry name" value="PROTEIN CBG02007"/>
    <property type="match status" value="1"/>
</dbReference>
<organism evidence="2 3">
    <name type="scientific">Promethearchaeum syntrophicum</name>
    <dbReference type="NCBI Taxonomy" id="2594042"/>
    <lineage>
        <taxon>Archaea</taxon>
        <taxon>Promethearchaeati</taxon>
        <taxon>Promethearchaeota</taxon>
        <taxon>Promethearchaeia</taxon>
        <taxon>Promethearchaeales</taxon>
        <taxon>Promethearchaeaceae</taxon>
        <taxon>Promethearchaeum</taxon>
    </lineage>
</organism>
<dbReference type="Gene3D" id="3.30.200.20">
    <property type="entry name" value="Phosphorylase Kinase, domain 1"/>
    <property type="match status" value="1"/>
</dbReference>
<dbReference type="PANTHER" id="PTHR44167">
    <property type="entry name" value="OVARIAN-SPECIFIC SERINE/THREONINE-PROTEIN KINASE LOK-RELATED"/>
    <property type="match status" value="1"/>
</dbReference>
<dbReference type="PROSITE" id="PS00109">
    <property type="entry name" value="PROTEIN_KINASE_TYR"/>
    <property type="match status" value="1"/>
</dbReference>
<dbReference type="InterPro" id="IPR000719">
    <property type="entry name" value="Prot_kinase_dom"/>
</dbReference>
<accession>A0A5B9DD78</accession>
<dbReference type="Pfam" id="PF00069">
    <property type="entry name" value="Pkinase"/>
    <property type="match status" value="1"/>
</dbReference>
<evidence type="ECO:0000313" key="3">
    <source>
        <dbReference type="Proteomes" id="UP000321408"/>
    </source>
</evidence>
<dbReference type="GeneID" id="41330882"/>
<dbReference type="GO" id="GO:0004674">
    <property type="term" value="F:protein serine/threonine kinase activity"/>
    <property type="evidence" value="ECO:0007669"/>
    <property type="project" value="TreeGrafter"/>
</dbReference>
<feature type="domain" description="Protein kinase" evidence="1">
    <location>
        <begin position="16"/>
        <end position="305"/>
    </location>
</feature>
<dbReference type="RefSeq" id="WP_147663991.1">
    <property type="nucleotide sequence ID" value="NZ_CP042905.2"/>
</dbReference>
<keyword evidence="3" id="KW-1185">Reference proteome</keyword>
<name>A0A5B9DD78_9ARCH</name>
<protein>
    <submittedName>
        <fullName evidence="2">Serine/threonine protein kinase</fullName>
    </submittedName>
</protein>